<gene>
    <name evidence="3" type="ORF">pdam_00017553</name>
</gene>
<evidence type="ECO:0000313" key="3">
    <source>
        <dbReference type="EMBL" id="RMX50921.1"/>
    </source>
</evidence>
<name>A0A3M6UBB2_POCDA</name>
<sequence>MMNKIIFVGATLAIFALPGAFGLMCYNCTAEAPYRDSNELCMMNTSYTPENCTGAPNCTTVMIMVDNELKAYSAGCVPADSNCTSYSESVCNAIVKEGEPLNITCSVKCCQEDHCNMPKDFPTKAPPTTTKPSGNDSSTEAPSAGVEFLAPKVIALLAAYLSALYFGKQ</sequence>
<accession>A0A3M6UBB2</accession>
<keyword evidence="4" id="KW-1185">Reference proteome</keyword>
<feature type="region of interest" description="Disordered" evidence="1">
    <location>
        <begin position="121"/>
        <end position="142"/>
    </location>
</feature>
<keyword evidence="2" id="KW-0732">Signal</keyword>
<evidence type="ECO:0000256" key="1">
    <source>
        <dbReference type="SAM" id="MobiDB-lite"/>
    </source>
</evidence>
<dbReference type="EMBL" id="RCHS01001881">
    <property type="protein sequence ID" value="RMX50921.1"/>
    <property type="molecule type" value="Genomic_DNA"/>
</dbReference>
<evidence type="ECO:0000313" key="4">
    <source>
        <dbReference type="Proteomes" id="UP000275408"/>
    </source>
</evidence>
<organism evidence="3 4">
    <name type="scientific">Pocillopora damicornis</name>
    <name type="common">Cauliflower coral</name>
    <name type="synonym">Millepora damicornis</name>
    <dbReference type="NCBI Taxonomy" id="46731"/>
    <lineage>
        <taxon>Eukaryota</taxon>
        <taxon>Metazoa</taxon>
        <taxon>Cnidaria</taxon>
        <taxon>Anthozoa</taxon>
        <taxon>Hexacorallia</taxon>
        <taxon>Scleractinia</taxon>
        <taxon>Astrocoeniina</taxon>
        <taxon>Pocilloporidae</taxon>
        <taxon>Pocillopora</taxon>
    </lineage>
</organism>
<protein>
    <recommendedName>
        <fullName evidence="5">UPAR/Ly6 domain-containing protein</fullName>
    </recommendedName>
</protein>
<proteinExistence type="predicted"/>
<evidence type="ECO:0008006" key="5">
    <source>
        <dbReference type="Google" id="ProtNLM"/>
    </source>
</evidence>
<feature type="signal peptide" evidence="2">
    <location>
        <begin position="1"/>
        <end position="22"/>
    </location>
</feature>
<evidence type="ECO:0000256" key="2">
    <source>
        <dbReference type="SAM" id="SignalP"/>
    </source>
</evidence>
<reference evidence="3 4" key="1">
    <citation type="journal article" date="2018" name="Sci. Rep.">
        <title>Comparative analysis of the Pocillopora damicornis genome highlights role of immune system in coral evolution.</title>
        <authorList>
            <person name="Cunning R."/>
            <person name="Bay R.A."/>
            <person name="Gillette P."/>
            <person name="Baker A.C."/>
            <person name="Traylor-Knowles N."/>
        </authorList>
    </citation>
    <scope>NUCLEOTIDE SEQUENCE [LARGE SCALE GENOMIC DNA]</scope>
    <source>
        <strain evidence="3">RSMAS</strain>
        <tissue evidence="3">Whole animal</tissue>
    </source>
</reference>
<feature type="chain" id="PRO_5018228801" description="UPAR/Ly6 domain-containing protein" evidence="2">
    <location>
        <begin position="23"/>
        <end position="169"/>
    </location>
</feature>
<comment type="caution">
    <text evidence="3">The sequence shown here is derived from an EMBL/GenBank/DDBJ whole genome shotgun (WGS) entry which is preliminary data.</text>
</comment>
<dbReference type="OrthoDB" id="10510317at2759"/>
<dbReference type="Proteomes" id="UP000275408">
    <property type="component" value="Unassembled WGS sequence"/>
</dbReference>
<dbReference type="AlphaFoldDB" id="A0A3M6UBB2"/>